<dbReference type="PANTHER" id="PTHR10742">
    <property type="entry name" value="FLAVIN MONOAMINE OXIDASE"/>
    <property type="match status" value="1"/>
</dbReference>
<dbReference type="GO" id="GO:0009063">
    <property type="term" value="P:amino acid catabolic process"/>
    <property type="evidence" value="ECO:0007669"/>
    <property type="project" value="TreeGrafter"/>
</dbReference>
<comment type="caution">
    <text evidence="3">The sequence shown here is derived from an EMBL/GenBank/DDBJ whole genome shotgun (WGS) entry which is preliminary data.</text>
</comment>
<evidence type="ECO:0000256" key="1">
    <source>
        <dbReference type="SAM" id="SignalP"/>
    </source>
</evidence>
<dbReference type="OrthoDB" id="5977782at2759"/>
<dbReference type="EMBL" id="CAIIXF020000004">
    <property type="protein sequence ID" value="CAH1782103.1"/>
    <property type="molecule type" value="Genomic_DNA"/>
</dbReference>
<feature type="chain" id="PRO_5035945379" description="Amine oxidase domain-containing protein" evidence="1">
    <location>
        <begin position="28"/>
        <end position="616"/>
    </location>
</feature>
<evidence type="ECO:0000313" key="4">
    <source>
        <dbReference type="Proteomes" id="UP000749559"/>
    </source>
</evidence>
<accession>A0A8S4NLM3</accession>
<keyword evidence="1" id="KW-0732">Signal</keyword>
<gene>
    <name evidence="3" type="ORF">OFUS_LOCUS8583</name>
</gene>
<organism evidence="3 4">
    <name type="scientific">Owenia fusiformis</name>
    <name type="common">Polychaete worm</name>
    <dbReference type="NCBI Taxonomy" id="6347"/>
    <lineage>
        <taxon>Eukaryota</taxon>
        <taxon>Metazoa</taxon>
        <taxon>Spiralia</taxon>
        <taxon>Lophotrochozoa</taxon>
        <taxon>Annelida</taxon>
        <taxon>Polychaeta</taxon>
        <taxon>Sedentaria</taxon>
        <taxon>Canalipalpata</taxon>
        <taxon>Sabellida</taxon>
        <taxon>Oweniida</taxon>
        <taxon>Oweniidae</taxon>
        <taxon>Owenia</taxon>
    </lineage>
</organism>
<dbReference type="SUPFAM" id="SSF51905">
    <property type="entry name" value="FAD/NAD(P)-binding domain"/>
    <property type="match status" value="1"/>
</dbReference>
<feature type="domain" description="Amine oxidase" evidence="2">
    <location>
        <begin position="116"/>
        <end position="460"/>
    </location>
</feature>
<keyword evidence="4" id="KW-1185">Reference proteome</keyword>
<feature type="signal peptide" evidence="1">
    <location>
        <begin position="1"/>
        <end position="27"/>
    </location>
</feature>
<name>A0A8S4NLM3_OWEFU</name>
<dbReference type="GO" id="GO:0001716">
    <property type="term" value="F:L-amino-acid oxidase activity"/>
    <property type="evidence" value="ECO:0007669"/>
    <property type="project" value="TreeGrafter"/>
</dbReference>
<sequence>MIMIHRGNILSAILAIVLAVLASDGFAGHICKPCKRICRRERLSEKCKSICKLQQGFVCDGGCWKKCLNDASMPLKFALEPCLRKCTKSTDTSTPTSKCIPIDIAVIGGGIGGAYTAWKLKESKQSIHLFEYSNRIGGRVYSRKLPGIDYRMAEMGAMRYFPAVKTKEGTYGHVLVSNAIESLKLETMDFQDYSGDFKSNIQNNTFHLRGKHMKYNDLNSSKVPYNLYQDEVGKSPTQLRRKIYEASVPNPDSGDNKLDKDGIDLFKQRYDRIWRKYGGSMEAMEYISDASGFEFSEENAAINVPVAAGGSWDEIRFKSLKNGMSSLPMTMIEQFKESNPERHKVHMNHKLIRIERQGQNELLTFQKTTTNNYITSDTENQTTVCAKRVILALHKDALMEIDWQPFKNQDFIDYRLNAVFGQEFFEMYLGYEEPWWEGLGFTTGRAVSTLPVGQILYMGQGKPSSDIVLQDGNRKSMLLVNSGYPRASFWDDSFLNSQPHLATPQATDMLVSEYNISEAILVEAHNQIAEVHQLRPEELARPYTGVMHYWKGASIYSWKAGANLEIISKQMIKPFEDANVHIVGSCYSNSQWMEGALDSVEELLDRYYNQQNDTWI</sequence>
<proteinExistence type="predicted"/>
<dbReference type="Gene3D" id="3.50.50.60">
    <property type="entry name" value="FAD/NAD(P)-binding domain"/>
    <property type="match status" value="1"/>
</dbReference>
<evidence type="ECO:0000313" key="3">
    <source>
        <dbReference type="EMBL" id="CAH1782103.1"/>
    </source>
</evidence>
<dbReference type="Proteomes" id="UP000749559">
    <property type="component" value="Unassembled WGS sequence"/>
</dbReference>
<protein>
    <recommendedName>
        <fullName evidence="2">Amine oxidase domain-containing protein</fullName>
    </recommendedName>
</protein>
<reference evidence="3" key="1">
    <citation type="submission" date="2022-03" db="EMBL/GenBank/DDBJ databases">
        <authorList>
            <person name="Martin C."/>
        </authorList>
    </citation>
    <scope>NUCLEOTIDE SEQUENCE</scope>
</reference>
<evidence type="ECO:0000259" key="2">
    <source>
        <dbReference type="Pfam" id="PF01593"/>
    </source>
</evidence>
<dbReference type="AlphaFoldDB" id="A0A8S4NLM3"/>
<dbReference type="PANTHER" id="PTHR10742:SF342">
    <property type="entry name" value="AMINE OXIDASE"/>
    <property type="match status" value="1"/>
</dbReference>
<dbReference type="InterPro" id="IPR036188">
    <property type="entry name" value="FAD/NAD-bd_sf"/>
</dbReference>
<dbReference type="Pfam" id="PF01593">
    <property type="entry name" value="Amino_oxidase"/>
    <property type="match status" value="1"/>
</dbReference>
<dbReference type="InterPro" id="IPR002937">
    <property type="entry name" value="Amino_oxidase"/>
</dbReference>
<dbReference type="InterPro" id="IPR050281">
    <property type="entry name" value="Flavin_monoamine_oxidase"/>
</dbReference>